<keyword evidence="5 6" id="KW-0472">Membrane</keyword>
<comment type="caution">
    <text evidence="8">The sequence shown here is derived from an EMBL/GenBank/DDBJ whole genome shotgun (WGS) entry which is preliminary data.</text>
</comment>
<feature type="transmembrane region" description="Helical" evidence="6">
    <location>
        <begin position="354"/>
        <end position="372"/>
    </location>
</feature>
<comment type="subcellular location">
    <subcellularLocation>
        <location evidence="1">Cell membrane</location>
        <topology evidence="1">Multi-pass membrane protein</topology>
    </subcellularLocation>
</comment>
<dbReference type="Proteomes" id="UP000295444">
    <property type="component" value="Unassembled WGS sequence"/>
</dbReference>
<dbReference type="Pfam" id="PF07690">
    <property type="entry name" value="MFS_1"/>
    <property type="match status" value="1"/>
</dbReference>
<protein>
    <submittedName>
        <fullName evidence="8">Putative MFS family arabinose efflux permease</fullName>
    </submittedName>
</protein>
<feature type="transmembrane region" description="Helical" evidence="6">
    <location>
        <begin position="129"/>
        <end position="152"/>
    </location>
</feature>
<feature type="transmembrane region" description="Helical" evidence="6">
    <location>
        <begin position="200"/>
        <end position="225"/>
    </location>
</feature>
<feature type="transmembrane region" description="Helical" evidence="6">
    <location>
        <begin position="262"/>
        <end position="283"/>
    </location>
</feature>
<dbReference type="SUPFAM" id="SSF103473">
    <property type="entry name" value="MFS general substrate transporter"/>
    <property type="match status" value="1"/>
</dbReference>
<dbReference type="GO" id="GO:0022857">
    <property type="term" value="F:transmembrane transporter activity"/>
    <property type="evidence" value="ECO:0007669"/>
    <property type="project" value="InterPro"/>
</dbReference>
<dbReference type="InterPro" id="IPR020846">
    <property type="entry name" value="MFS_dom"/>
</dbReference>
<evidence type="ECO:0000256" key="5">
    <source>
        <dbReference type="ARBA" id="ARBA00023136"/>
    </source>
</evidence>
<evidence type="ECO:0000313" key="9">
    <source>
        <dbReference type="Proteomes" id="UP000295444"/>
    </source>
</evidence>
<accession>A0A4R6SAJ0</accession>
<keyword evidence="9" id="KW-1185">Reference proteome</keyword>
<dbReference type="CDD" id="cd17324">
    <property type="entry name" value="MFS_NepI_like"/>
    <property type="match status" value="1"/>
</dbReference>
<gene>
    <name evidence="8" type="ORF">EV186_104425</name>
</gene>
<evidence type="ECO:0000313" key="8">
    <source>
        <dbReference type="EMBL" id="TDP96437.1"/>
    </source>
</evidence>
<keyword evidence="4 6" id="KW-1133">Transmembrane helix</keyword>
<dbReference type="PROSITE" id="PS50850">
    <property type="entry name" value="MFS"/>
    <property type="match status" value="1"/>
</dbReference>
<keyword evidence="3 6" id="KW-0812">Transmembrane</keyword>
<feature type="transmembrane region" description="Helical" evidence="6">
    <location>
        <begin position="321"/>
        <end position="348"/>
    </location>
</feature>
<dbReference type="PANTHER" id="PTHR43124:SF3">
    <property type="entry name" value="CHLORAMPHENICOL EFFLUX PUMP RV0191"/>
    <property type="match status" value="1"/>
</dbReference>
<dbReference type="InterPro" id="IPR011701">
    <property type="entry name" value="MFS"/>
</dbReference>
<dbReference type="AlphaFoldDB" id="A0A4R6SAJ0"/>
<dbReference type="GO" id="GO:0005886">
    <property type="term" value="C:plasma membrane"/>
    <property type="evidence" value="ECO:0007669"/>
    <property type="project" value="UniProtKB-SubCell"/>
</dbReference>
<evidence type="ECO:0000256" key="3">
    <source>
        <dbReference type="ARBA" id="ARBA00022692"/>
    </source>
</evidence>
<evidence type="ECO:0000259" key="7">
    <source>
        <dbReference type="PROSITE" id="PS50850"/>
    </source>
</evidence>
<feature type="transmembrane region" description="Helical" evidence="6">
    <location>
        <begin position="34"/>
        <end position="56"/>
    </location>
</feature>
<organism evidence="8 9">
    <name type="scientific">Labedaea rhizosphaerae</name>
    <dbReference type="NCBI Taxonomy" id="598644"/>
    <lineage>
        <taxon>Bacteria</taxon>
        <taxon>Bacillati</taxon>
        <taxon>Actinomycetota</taxon>
        <taxon>Actinomycetes</taxon>
        <taxon>Pseudonocardiales</taxon>
        <taxon>Pseudonocardiaceae</taxon>
        <taxon>Labedaea</taxon>
    </lineage>
</organism>
<proteinExistence type="predicted"/>
<dbReference type="InterPro" id="IPR050189">
    <property type="entry name" value="MFS_Efflux_Transporters"/>
</dbReference>
<feature type="transmembrane region" description="Helical" evidence="6">
    <location>
        <begin position="237"/>
        <end position="255"/>
    </location>
</feature>
<keyword evidence="2" id="KW-1003">Cell membrane</keyword>
<feature type="domain" description="Major facilitator superfamily (MFS) profile" evidence="7">
    <location>
        <begin position="4"/>
        <end position="377"/>
    </location>
</feature>
<evidence type="ECO:0000256" key="6">
    <source>
        <dbReference type="SAM" id="Phobius"/>
    </source>
</evidence>
<feature type="transmembrane region" description="Helical" evidence="6">
    <location>
        <begin position="289"/>
        <end position="309"/>
    </location>
</feature>
<dbReference type="PANTHER" id="PTHR43124">
    <property type="entry name" value="PURINE EFFLUX PUMP PBUE"/>
    <property type="match status" value="1"/>
</dbReference>
<dbReference type="InterPro" id="IPR036259">
    <property type="entry name" value="MFS_trans_sf"/>
</dbReference>
<name>A0A4R6SAJ0_LABRH</name>
<evidence type="ECO:0000256" key="2">
    <source>
        <dbReference type="ARBA" id="ARBA00022475"/>
    </source>
</evidence>
<dbReference type="EMBL" id="SNXZ01000004">
    <property type="protein sequence ID" value="TDP96437.1"/>
    <property type="molecule type" value="Genomic_DNA"/>
</dbReference>
<feature type="transmembrane region" description="Helical" evidence="6">
    <location>
        <begin position="68"/>
        <end position="89"/>
    </location>
</feature>
<reference evidence="8 9" key="1">
    <citation type="submission" date="2019-03" db="EMBL/GenBank/DDBJ databases">
        <title>Genomic Encyclopedia of Type Strains, Phase IV (KMG-IV): sequencing the most valuable type-strain genomes for metagenomic binning, comparative biology and taxonomic classification.</title>
        <authorList>
            <person name="Goeker M."/>
        </authorList>
    </citation>
    <scope>NUCLEOTIDE SEQUENCE [LARGE SCALE GENOMIC DNA]</scope>
    <source>
        <strain evidence="8 9">DSM 45361</strain>
    </source>
</reference>
<evidence type="ECO:0000256" key="1">
    <source>
        <dbReference type="ARBA" id="ARBA00004651"/>
    </source>
</evidence>
<feature type="transmembrane region" description="Helical" evidence="6">
    <location>
        <begin position="95"/>
        <end position="117"/>
    </location>
</feature>
<evidence type="ECO:0000256" key="4">
    <source>
        <dbReference type="ARBA" id="ARBA00022989"/>
    </source>
</evidence>
<dbReference type="Gene3D" id="1.20.1250.20">
    <property type="entry name" value="MFS general substrate transporter like domains"/>
    <property type="match status" value="1"/>
</dbReference>
<feature type="transmembrane region" description="Helical" evidence="6">
    <location>
        <begin position="158"/>
        <end position="179"/>
    </location>
</feature>
<sequence>MWPVLAVLFAATFVTVTAEMLPSGLLPVLSRDLAVSSGAVGALVSGWAITVAVVGIPLVRMTMKIPATVLLAATLAVLAVANLVTAFAPDFAVALAGRVLAAAAHGLFWARVVAYVAAAVEPAKLGRALAIVLSGPTVAGLAGLPAATFVAGHTGWRAVFAGLSVLFLLTGLVLWLVLARRPAPQAAPQPAGTRDHSARRVLRVAIAGSLVLVGHFAVFTYVAALVTGLGGFTTADVPVLLLVFGVAGGLGTLVSGTATDRFPTAAVAAAAALVVFGLALLALGGDRPVLFTAGVAVWGLAIGAFPPILQARVLRVSTPAFRPLAGGIVITVLNLGIAAGAAVGGIILSHGQTTLTVVAMAAAAAGTLALAVHGRRAE</sequence>